<reference evidence="1 2" key="1">
    <citation type="journal article" date="2018" name="Nat. Ecol. Evol.">
        <title>Shark genomes provide insights into elasmobranch evolution and the origin of vertebrates.</title>
        <authorList>
            <person name="Hara Y"/>
            <person name="Yamaguchi K"/>
            <person name="Onimaru K"/>
            <person name="Kadota M"/>
            <person name="Koyanagi M"/>
            <person name="Keeley SD"/>
            <person name="Tatsumi K"/>
            <person name="Tanaka K"/>
            <person name="Motone F"/>
            <person name="Kageyama Y"/>
            <person name="Nozu R"/>
            <person name="Adachi N"/>
            <person name="Nishimura O"/>
            <person name="Nakagawa R"/>
            <person name="Tanegashima C"/>
            <person name="Kiyatake I"/>
            <person name="Matsumoto R"/>
            <person name="Murakumo K"/>
            <person name="Nishida K"/>
            <person name="Terakita A"/>
            <person name="Kuratani S"/>
            <person name="Sato K"/>
            <person name="Hyodo S Kuraku.S."/>
        </authorList>
    </citation>
    <scope>NUCLEOTIDE SEQUENCE [LARGE SCALE GENOMIC DNA]</scope>
</reference>
<dbReference type="Proteomes" id="UP000287033">
    <property type="component" value="Unassembled WGS sequence"/>
</dbReference>
<protein>
    <submittedName>
        <fullName evidence="1">Uncharacterized protein</fullName>
    </submittedName>
</protein>
<dbReference type="AlphaFoldDB" id="A0A401T688"/>
<accession>A0A401T688</accession>
<evidence type="ECO:0000313" key="1">
    <source>
        <dbReference type="EMBL" id="GCC38140.1"/>
    </source>
</evidence>
<comment type="caution">
    <text evidence="1">The sequence shown here is derived from an EMBL/GenBank/DDBJ whole genome shotgun (WGS) entry which is preliminary data.</text>
</comment>
<dbReference type="EMBL" id="BEZZ01001121">
    <property type="protein sequence ID" value="GCC38140.1"/>
    <property type="molecule type" value="Genomic_DNA"/>
</dbReference>
<gene>
    <name evidence="1" type="ORF">chiPu_0016651</name>
</gene>
<organism evidence="1 2">
    <name type="scientific">Chiloscyllium punctatum</name>
    <name type="common">Brownbanded bambooshark</name>
    <name type="synonym">Hemiscyllium punctatum</name>
    <dbReference type="NCBI Taxonomy" id="137246"/>
    <lineage>
        <taxon>Eukaryota</taxon>
        <taxon>Metazoa</taxon>
        <taxon>Chordata</taxon>
        <taxon>Craniata</taxon>
        <taxon>Vertebrata</taxon>
        <taxon>Chondrichthyes</taxon>
        <taxon>Elasmobranchii</taxon>
        <taxon>Galeomorphii</taxon>
        <taxon>Galeoidea</taxon>
        <taxon>Orectolobiformes</taxon>
        <taxon>Hemiscylliidae</taxon>
        <taxon>Chiloscyllium</taxon>
    </lineage>
</organism>
<keyword evidence="2" id="KW-1185">Reference proteome</keyword>
<sequence length="119" mass="14181">MRHAVSSRRPQMTTPSPPRQLDLRRFFTNGFLLCSYVWFNECFHNYLFIFTNQGEVYGTRFLVALRRTLSQLRAGVTKERKRAWRDSPARECIHVKERQQLDTSATWNQQDSDKAQVRQ</sequence>
<evidence type="ECO:0000313" key="2">
    <source>
        <dbReference type="Proteomes" id="UP000287033"/>
    </source>
</evidence>
<proteinExistence type="predicted"/>
<name>A0A401T688_CHIPU</name>